<accession>A0A1L9MVK0</accession>
<keyword evidence="3" id="KW-1185">Reference proteome</keyword>
<dbReference type="AlphaFoldDB" id="A0A1L9MVK0"/>
<evidence type="ECO:0000256" key="1">
    <source>
        <dbReference type="SAM" id="MobiDB-lite"/>
    </source>
</evidence>
<evidence type="ECO:0000313" key="3">
    <source>
        <dbReference type="Proteomes" id="UP000184304"/>
    </source>
</evidence>
<proteinExistence type="predicted"/>
<dbReference type="VEuPathDB" id="FungiDB:ASPTUDRAFT_46270"/>
<reference evidence="3" key="1">
    <citation type="journal article" date="2017" name="Genome Biol.">
        <title>Comparative genomics reveals high biological diversity and specific adaptations in the industrially and medically important fungal genus Aspergillus.</title>
        <authorList>
            <person name="de Vries R.P."/>
            <person name="Riley R."/>
            <person name="Wiebenga A."/>
            <person name="Aguilar-Osorio G."/>
            <person name="Amillis S."/>
            <person name="Uchima C.A."/>
            <person name="Anderluh G."/>
            <person name="Asadollahi M."/>
            <person name="Askin M."/>
            <person name="Barry K."/>
            <person name="Battaglia E."/>
            <person name="Bayram O."/>
            <person name="Benocci T."/>
            <person name="Braus-Stromeyer S.A."/>
            <person name="Caldana C."/>
            <person name="Canovas D."/>
            <person name="Cerqueira G.C."/>
            <person name="Chen F."/>
            <person name="Chen W."/>
            <person name="Choi C."/>
            <person name="Clum A."/>
            <person name="Dos Santos R.A."/>
            <person name="Damasio A.R."/>
            <person name="Diallinas G."/>
            <person name="Emri T."/>
            <person name="Fekete E."/>
            <person name="Flipphi M."/>
            <person name="Freyberg S."/>
            <person name="Gallo A."/>
            <person name="Gournas C."/>
            <person name="Habgood R."/>
            <person name="Hainaut M."/>
            <person name="Harispe M.L."/>
            <person name="Henrissat B."/>
            <person name="Hilden K.S."/>
            <person name="Hope R."/>
            <person name="Hossain A."/>
            <person name="Karabika E."/>
            <person name="Karaffa L."/>
            <person name="Karanyi Z."/>
            <person name="Krasevec N."/>
            <person name="Kuo A."/>
            <person name="Kusch H."/>
            <person name="LaButti K."/>
            <person name="Lagendijk E.L."/>
            <person name="Lapidus A."/>
            <person name="Levasseur A."/>
            <person name="Lindquist E."/>
            <person name="Lipzen A."/>
            <person name="Logrieco A.F."/>
            <person name="MacCabe A."/>
            <person name="Maekelae M.R."/>
            <person name="Malavazi I."/>
            <person name="Melin P."/>
            <person name="Meyer V."/>
            <person name="Mielnichuk N."/>
            <person name="Miskei M."/>
            <person name="Molnar A.P."/>
            <person name="Mule G."/>
            <person name="Ngan C.Y."/>
            <person name="Orejas M."/>
            <person name="Orosz E."/>
            <person name="Ouedraogo J.P."/>
            <person name="Overkamp K.M."/>
            <person name="Park H.-S."/>
            <person name="Perrone G."/>
            <person name="Piumi F."/>
            <person name="Punt P.J."/>
            <person name="Ram A.F."/>
            <person name="Ramon A."/>
            <person name="Rauscher S."/>
            <person name="Record E."/>
            <person name="Riano-Pachon D.M."/>
            <person name="Robert V."/>
            <person name="Roehrig J."/>
            <person name="Ruller R."/>
            <person name="Salamov A."/>
            <person name="Salih N.S."/>
            <person name="Samson R.A."/>
            <person name="Sandor E."/>
            <person name="Sanguinetti M."/>
            <person name="Schuetze T."/>
            <person name="Sepcic K."/>
            <person name="Shelest E."/>
            <person name="Sherlock G."/>
            <person name="Sophianopoulou V."/>
            <person name="Squina F.M."/>
            <person name="Sun H."/>
            <person name="Susca A."/>
            <person name="Todd R.B."/>
            <person name="Tsang A."/>
            <person name="Unkles S.E."/>
            <person name="van de Wiele N."/>
            <person name="van Rossen-Uffink D."/>
            <person name="Oliveira J.V."/>
            <person name="Vesth T.C."/>
            <person name="Visser J."/>
            <person name="Yu J.-H."/>
            <person name="Zhou M."/>
            <person name="Andersen M.R."/>
            <person name="Archer D.B."/>
            <person name="Baker S.E."/>
            <person name="Benoit I."/>
            <person name="Brakhage A.A."/>
            <person name="Braus G.H."/>
            <person name="Fischer R."/>
            <person name="Frisvad J.C."/>
            <person name="Goldman G.H."/>
            <person name="Houbraken J."/>
            <person name="Oakley B."/>
            <person name="Pocsi I."/>
            <person name="Scazzocchio C."/>
            <person name="Seiboth B."/>
            <person name="vanKuyk P.A."/>
            <person name="Wortman J."/>
            <person name="Dyer P.S."/>
            <person name="Grigoriev I.V."/>
        </authorList>
    </citation>
    <scope>NUCLEOTIDE SEQUENCE [LARGE SCALE GENOMIC DNA]</scope>
    <source>
        <strain evidence="3">CBS 134.48</strain>
    </source>
</reference>
<dbReference type="Proteomes" id="UP000184304">
    <property type="component" value="Unassembled WGS sequence"/>
</dbReference>
<feature type="region of interest" description="Disordered" evidence="1">
    <location>
        <begin position="1"/>
        <end position="48"/>
    </location>
</feature>
<feature type="non-terminal residue" evidence="2">
    <location>
        <position position="139"/>
    </location>
</feature>
<gene>
    <name evidence="2" type="ORF">ASPTUDRAFT_46270</name>
</gene>
<protein>
    <submittedName>
        <fullName evidence="2">Uncharacterized protein</fullName>
    </submittedName>
</protein>
<evidence type="ECO:0000313" key="2">
    <source>
        <dbReference type="EMBL" id="OJI81014.1"/>
    </source>
</evidence>
<feature type="compositionally biased region" description="Basic residues" evidence="1">
    <location>
        <begin position="83"/>
        <end position="100"/>
    </location>
</feature>
<feature type="region of interest" description="Disordered" evidence="1">
    <location>
        <begin position="61"/>
        <end position="139"/>
    </location>
</feature>
<organism evidence="2 3">
    <name type="scientific">Aspergillus tubingensis (strain CBS 134.48)</name>
    <dbReference type="NCBI Taxonomy" id="767770"/>
    <lineage>
        <taxon>Eukaryota</taxon>
        <taxon>Fungi</taxon>
        <taxon>Dikarya</taxon>
        <taxon>Ascomycota</taxon>
        <taxon>Pezizomycotina</taxon>
        <taxon>Eurotiomycetes</taxon>
        <taxon>Eurotiomycetidae</taxon>
        <taxon>Eurotiales</taxon>
        <taxon>Aspergillaceae</taxon>
        <taxon>Aspergillus</taxon>
        <taxon>Aspergillus subgen. Circumdati</taxon>
    </lineage>
</organism>
<dbReference type="EMBL" id="KV878206">
    <property type="protein sequence ID" value="OJI81014.1"/>
    <property type="molecule type" value="Genomic_DNA"/>
</dbReference>
<name>A0A1L9MVK0_ASPTC</name>
<sequence>MPPETSCRRTHRAIGLRIQPGVANQTQRDLDRSKARTGSHKRPTIDKLQKGFRWWSDLIILPNQDRKAKRKEVKKKNQEKGRGKEKKKRGQKRGGAKKPTPRSDLPLDPVPESNRRTRAVVPSPGTASPWVGKGTLLSP</sequence>